<dbReference type="Proteomes" id="UP000621560">
    <property type="component" value="Unassembled WGS sequence"/>
</dbReference>
<sequence length="397" mass="44916">MNTSWLQTVKGMVTVTIRGGRQEMLINEAASAGIRLWAIRRTSPEQMVCEISVSDFFRLRPLLKRTGCRVHVAARRGLPFWLVRLERRKFFAAGLFLFMCGLYVLSSLVWRVEVAGNDKLTEDDILAAARAEGIYEHQWTWRMEEADVLSKNLARRLPGAAWVGVQRQGTTIRIEVVENTMPEEQPLYTPRHLVAAADAVVTAIEAENGRPVVKRNTKVKRGDILISGTIGEGEHTRTVVAKGEVRGLVWKEYDIEVPLTQEVKVYTGASRLKRHLLIGERTLQISGYGAAPYAQYETVESRSQMAWRGFRLRLGTVEERQLEIRTDRRQLTAEEARAVGLLQAKADILAQNGNETKVVGQNILHEKTENGKVYMKVFFEVEQSIVTEMPIVQMQGE</sequence>
<keyword evidence="1" id="KW-0472">Membrane</keyword>
<dbReference type="NCBIfam" id="TIGR02876">
    <property type="entry name" value="spore_yqfD"/>
    <property type="match status" value="1"/>
</dbReference>
<dbReference type="RefSeq" id="WP_190915145.1">
    <property type="nucleotide sequence ID" value="NZ_JACXIZ010000011.1"/>
</dbReference>
<proteinExistence type="predicted"/>
<dbReference type="PIRSF" id="PIRSF029895">
    <property type="entry name" value="SpoIV"/>
    <property type="match status" value="1"/>
</dbReference>
<evidence type="ECO:0000313" key="2">
    <source>
        <dbReference type="EMBL" id="MBD2844451.1"/>
    </source>
</evidence>
<comment type="caution">
    <text evidence="2">The sequence shown here is derived from an EMBL/GenBank/DDBJ whole genome shotgun (WGS) entry which is preliminary data.</text>
</comment>
<keyword evidence="1" id="KW-1133">Transmembrane helix</keyword>
<reference evidence="2" key="1">
    <citation type="submission" date="2020-09" db="EMBL/GenBank/DDBJ databases">
        <title>A novel bacterium of genus Paenibacillus, isolated from South China Sea.</title>
        <authorList>
            <person name="Huang H."/>
            <person name="Mo K."/>
            <person name="Hu Y."/>
        </authorList>
    </citation>
    <scope>NUCLEOTIDE SEQUENCE</scope>
    <source>
        <strain evidence="2">IB182496</strain>
    </source>
</reference>
<protein>
    <submittedName>
        <fullName evidence="2">Sporulation protein YqfD</fullName>
    </submittedName>
</protein>
<dbReference type="Pfam" id="PF06898">
    <property type="entry name" value="YqfD"/>
    <property type="match status" value="1"/>
</dbReference>
<accession>A0A927BPR3</accession>
<dbReference type="EMBL" id="JACXIZ010000011">
    <property type="protein sequence ID" value="MBD2844451.1"/>
    <property type="molecule type" value="Genomic_DNA"/>
</dbReference>
<gene>
    <name evidence="2" type="primary">yqfD</name>
    <name evidence="2" type="ORF">IDH44_04555</name>
</gene>
<dbReference type="InterPro" id="IPR010690">
    <property type="entry name" value="YqfD"/>
</dbReference>
<evidence type="ECO:0000256" key="1">
    <source>
        <dbReference type="SAM" id="Phobius"/>
    </source>
</evidence>
<evidence type="ECO:0000313" key="3">
    <source>
        <dbReference type="Proteomes" id="UP000621560"/>
    </source>
</evidence>
<dbReference type="AlphaFoldDB" id="A0A927BPR3"/>
<name>A0A927BPR3_9BACL</name>
<keyword evidence="3" id="KW-1185">Reference proteome</keyword>
<keyword evidence="1" id="KW-0812">Transmembrane</keyword>
<feature type="transmembrane region" description="Helical" evidence="1">
    <location>
        <begin position="90"/>
        <end position="110"/>
    </location>
</feature>
<organism evidence="2 3">
    <name type="scientific">Paenibacillus sabuli</name>
    <dbReference type="NCBI Taxonomy" id="2772509"/>
    <lineage>
        <taxon>Bacteria</taxon>
        <taxon>Bacillati</taxon>
        <taxon>Bacillota</taxon>
        <taxon>Bacilli</taxon>
        <taxon>Bacillales</taxon>
        <taxon>Paenibacillaceae</taxon>
        <taxon>Paenibacillus</taxon>
    </lineage>
</organism>